<proteinExistence type="predicted"/>
<dbReference type="EMBL" id="SNRW01010576">
    <property type="protein sequence ID" value="KAA6376364.1"/>
    <property type="molecule type" value="Genomic_DNA"/>
</dbReference>
<organism evidence="2 3">
    <name type="scientific">Streblomastix strix</name>
    <dbReference type="NCBI Taxonomy" id="222440"/>
    <lineage>
        <taxon>Eukaryota</taxon>
        <taxon>Metamonada</taxon>
        <taxon>Preaxostyla</taxon>
        <taxon>Oxymonadida</taxon>
        <taxon>Streblomastigidae</taxon>
        <taxon>Streblomastix</taxon>
    </lineage>
</organism>
<dbReference type="InterPro" id="IPR052709">
    <property type="entry name" value="Transposase-MT_Hybrid"/>
</dbReference>
<evidence type="ECO:0000313" key="3">
    <source>
        <dbReference type="Proteomes" id="UP000324800"/>
    </source>
</evidence>
<dbReference type="InterPro" id="IPR038717">
    <property type="entry name" value="Tc1-like_DDE_dom"/>
</dbReference>
<name>A0A5J4V1E5_9EUKA</name>
<comment type="caution">
    <text evidence="2">The sequence shown here is derived from an EMBL/GenBank/DDBJ whole genome shotgun (WGS) entry which is preliminary data.</text>
</comment>
<feature type="domain" description="Tc1-like transposase DDE" evidence="1">
    <location>
        <begin position="365"/>
        <end position="458"/>
    </location>
</feature>
<evidence type="ECO:0000259" key="1">
    <source>
        <dbReference type="Pfam" id="PF13358"/>
    </source>
</evidence>
<dbReference type="GO" id="GO:0003676">
    <property type="term" value="F:nucleic acid binding"/>
    <property type="evidence" value="ECO:0007669"/>
    <property type="project" value="InterPro"/>
</dbReference>
<protein>
    <submittedName>
        <fullName evidence="2">Putative Mariner Mos1 transposase</fullName>
    </submittedName>
</protein>
<dbReference type="Pfam" id="PF13358">
    <property type="entry name" value="DDE_3"/>
    <property type="match status" value="1"/>
</dbReference>
<dbReference type="InterPro" id="IPR036397">
    <property type="entry name" value="RNaseH_sf"/>
</dbReference>
<dbReference type="AlphaFoldDB" id="A0A5J4V1E5"/>
<dbReference type="Gene3D" id="3.30.420.10">
    <property type="entry name" value="Ribonuclease H-like superfamily/Ribonuclease H"/>
    <property type="match status" value="1"/>
</dbReference>
<evidence type="ECO:0000313" key="2">
    <source>
        <dbReference type="EMBL" id="KAA6376364.1"/>
    </source>
</evidence>
<dbReference type="PANTHER" id="PTHR46060">
    <property type="entry name" value="MARINER MOS1 TRANSPOSASE-LIKE PROTEIN"/>
    <property type="match status" value="1"/>
</dbReference>
<sequence>MIGNNNLRDRQILIQTGKFEEAIKFFGSNFQTARKAAQLSQEKYQNDFQDQNLSRIGVGKNKGKMNIAQIAKDLAKKGEIQTGQSNNEQMNEQDNGVGVVEVMLKSELDKKIKSSSFNNWCDNNDKNTKNEHVRPARVETVPISVLLDRIQNQTQNDCMIYGNTTRSVAEDYFRRNINFEACYEQLKITYGGICPERDTLYRWEGAFRESGNIVYYIKAPDATQLRGLATQILPLIEQNSHISLRRMAEIINRSRQTIANVITRDLKLIRVSIRWIPHILSRSNLDDRIEASNCLITHLWQMQKNKYAGFVTGDETWLYLDNPSNSQWIDINESRPTAPRKTVGAQKLMLTVFFGADRIWLIHAMPKKKSVTSITFINHILTLLLQSMRSSNPELNQIYVHFDNASSHNSHATTQFLEENKIIRVAHPPYSPDLCPCDYFLFGYLKRNLQGNTFNTVEESVDAASKIQYSIPKNMQYSCFENWRTRAWYMNQNDGSYFK</sequence>
<dbReference type="Proteomes" id="UP000324800">
    <property type="component" value="Unassembled WGS sequence"/>
</dbReference>
<reference evidence="2 3" key="1">
    <citation type="submission" date="2019-03" db="EMBL/GenBank/DDBJ databases">
        <title>Single cell metagenomics reveals metabolic interactions within the superorganism composed of flagellate Streblomastix strix and complex community of Bacteroidetes bacteria on its surface.</title>
        <authorList>
            <person name="Treitli S.C."/>
            <person name="Kolisko M."/>
            <person name="Husnik F."/>
            <person name="Keeling P."/>
            <person name="Hampl V."/>
        </authorList>
    </citation>
    <scope>NUCLEOTIDE SEQUENCE [LARGE SCALE GENOMIC DNA]</scope>
    <source>
        <strain evidence="2">ST1C</strain>
    </source>
</reference>
<gene>
    <name evidence="2" type="ORF">EZS28_028108</name>
</gene>
<dbReference type="PANTHER" id="PTHR46060:SF1">
    <property type="entry name" value="MARINER MOS1 TRANSPOSASE-LIKE PROTEIN"/>
    <property type="match status" value="1"/>
</dbReference>
<accession>A0A5J4V1E5</accession>